<evidence type="ECO:0000313" key="2">
    <source>
        <dbReference type="EMBL" id="CCE23782.1"/>
    </source>
</evidence>
<keyword evidence="3" id="KW-1185">Reference proteome</keyword>
<dbReference type="KEGG" id="mah:MEALZ_2096"/>
<dbReference type="STRING" id="1091494.MEALZ_2096"/>
<sequence length="560" mass="64323">MTRHLIKALINALPRFAEEEGDFYAVSRDTLIAGLSEIQGISAEVAGNTVNLCEALLDSLATLKPQDLQRGEWCFVSFPAQLMALSALTALIDPGSRYFETDFWNTRDVDPSKTERQREVLQIIENRRNDRHLKQKAEPVRYIHVAWSMIKHEGKVLFFHREDKTRHEKKSGNYGLIGGRVNQKDLSHFDGNMQDKLRLLQSADRASIKPALAETLKRELLEEVGLEYEQHYVFRPWRALRPYRQVQGAKSNHALTEYFLEIYAIDLTLEGFCLLQQKIAKSTAEFAWFSLDEIAQGKTSDGKTAYIEALYDDFEDRDYLKFALEDLEDSFKTNYINCHDPAKFRIVLPRDERQQILAGTPGKESAIDFQLNESTLSLLLGLAAHLREFSFVEKDTSIALHPYGWLEVEDDCELQTELVELAESFKDSKDIVIENQKDRWFRLSILPDCVFFDDSYFSCSVDQKDMQSRKSKVRVTAMRREFGTRLGTVGKDKKEPKVPINVVKSLDNLNKGNRNDSLTDSVRDSYRKSQLHDSLAKLGMRGLLRQDAGAVKIYCEFVMN</sequence>
<dbReference type="HOGENOM" id="CLU_486444_0_0_6"/>
<evidence type="ECO:0000313" key="3">
    <source>
        <dbReference type="Proteomes" id="UP000008315"/>
    </source>
</evidence>
<name>G4T447_META2</name>
<dbReference type="InterPro" id="IPR015797">
    <property type="entry name" value="NUDIX_hydrolase-like_dom_sf"/>
</dbReference>
<dbReference type="Proteomes" id="UP000008315">
    <property type="component" value="Chromosome"/>
</dbReference>
<dbReference type="Gene3D" id="3.90.79.10">
    <property type="entry name" value="Nucleoside Triphosphate Pyrophosphohydrolase"/>
    <property type="match status" value="1"/>
</dbReference>
<proteinExistence type="predicted"/>
<dbReference type="SUPFAM" id="SSF55811">
    <property type="entry name" value="Nudix"/>
    <property type="match status" value="1"/>
</dbReference>
<dbReference type="AlphaFoldDB" id="G4T447"/>
<dbReference type="GO" id="GO:0003824">
    <property type="term" value="F:catalytic activity"/>
    <property type="evidence" value="ECO:0007669"/>
    <property type="project" value="UniProtKB-ARBA"/>
</dbReference>
<evidence type="ECO:0000259" key="1">
    <source>
        <dbReference type="PROSITE" id="PS51462"/>
    </source>
</evidence>
<feature type="domain" description="Nudix hydrolase" evidence="1">
    <location>
        <begin position="141"/>
        <end position="312"/>
    </location>
</feature>
<dbReference type="InterPro" id="IPR000086">
    <property type="entry name" value="NUDIX_hydrolase_dom"/>
</dbReference>
<gene>
    <name evidence="2" type="ordered locus">MEALZ_2096</name>
</gene>
<dbReference type="EMBL" id="FO082060">
    <property type="protein sequence ID" value="CCE23782.1"/>
    <property type="molecule type" value="Genomic_DNA"/>
</dbReference>
<organism evidence="2 3">
    <name type="scientific">Methylotuvimicrobium alcaliphilum (strain DSM 19304 / NCIMB 14124 / VKM B-2133 / 20Z)</name>
    <name type="common">Methylomicrobium alcaliphilum</name>
    <dbReference type="NCBI Taxonomy" id="1091494"/>
    <lineage>
        <taxon>Bacteria</taxon>
        <taxon>Pseudomonadati</taxon>
        <taxon>Pseudomonadota</taxon>
        <taxon>Gammaproteobacteria</taxon>
        <taxon>Methylococcales</taxon>
        <taxon>Methylococcaceae</taxon>
        <taxon>Methylotuvimicrobium</taxon>
    </lineage>
</organism>
<dbReference type="PROSITE" id="PS51462">
    <property type="entry name" value="NUDIX"/>
    <property type="match status" value="1"/>
</dbReference>
<dbReference type="PATRIC" id="fig|271065.3.peg.2154"/>
<reference evidence="3" key="1">
    <citation type="journal article" date="2012" name="J. Bacteriol.">
        <title>Genome sequence of the haloalkaliphilic methanotrophic bacterium Methylomicrobium alcaliphilum 20Z.</title>
        <authorList>
            <person name="Vuilleumier S."/>
            <person name="Khmelenina V.N."/>
            <person name="Bringel F."/>
            <person name="Reshetnikov A.S."/>
            <person name="Lajus A."/>
            <person name="Mangenot S."/>
            <person name="Rouy Z."/>
            <person name="Op den Camp H.J."/>
            <person name="Jetten M.S."/>
            <person name="Dispirito A.A."/>
            <person name="Dunfield P."/>
            <person name="Klotz M.G."/>
            <person name="Semrau J.D."/>
            <person name="Stein L.Y."/>
            <person name="Barbe V."/>
            <person name="Medigue C."/>
            <person name="Trotsenko Y.A."/>
            <person name="Kalyuzhnaya M.G."/>
        </authorList>
    </citation>
    <scope>NUCLEOTIDE SEQUENCE [LARGE SCALE GENOMIC DNA]</scope>
    <source>
        <strain evidence="3">DSM 19304 / NCIMB 14124 / VKM B-2133 / 20Z</strain>
    </source>
</reference>
<protein>
    <recommendedName>
        <fullName evidence="1">Nudix hydrolase domain-containing protein</fullName>
    </recommendedName>
</protein>
<accession>G4T447</accession>